<sequence>METVNEELNIDKNLEDKISPQSKYIESISDKEPSEIEVKYTLNDLREIIGKVTELLGRDKSSKGYKSNLVGLALIALNKEMIDDICAISDKTGKSVEDLLHEAVSDWIKLKKEEVTKDE</sequence>
<dbReference type="EMBL" id="BK016136">
    <property type="protein sequence ID" value="DAF97764.1"/>
    <property type="molecule type" value="Genomic_DNA"/>
</dbReference>
<organism evidence="1">
    <name type="scientific">Myoviridae sp. ctYA416</name>
    <dbReference type="NCBI Taxonomy" id="2825125"/>
    <lineage>
        <taxon>Viruses</taxon>
        <taxon>Duplodnaviria</taxon>
        <taxon>Heunggongvirae</taxon>
        <taxon>Uroviricota</taxon>
        <taxon>Caudoviricetes</taxon>
    </lineage>
</organism>
<reference evidence="1" key="1">
    <citation type="journal article" date="2021" name="Proc. Natl. Acad. Sci. U.S.A.">
        <title>A Catalog of Tens of Thousands of Viruses from Human Metagenomes Reveals Hidden Associations with Chronic Diseases.</title>
        <authorList>
            <person name="Tisza M.J."/>
            <person name="Buck C.B."/>
        </authorList>
    </citation>
    <scope>NUCLEOTIDE SEQUENCE</scope>
    <source>
        <strain evidence="1">CtYA416</strain>
    </source>
</reference>
<evidence type="ECO:0000313" key="1">
    <source>
        <dbReference type="EMBL" id="DAF97764.1"/>
    </source>
</evidence>
<name>A0A8S5UTL5_9CAUD</name>
<proteinExistence type="predicted"/>
<accession>A0A8S5UTL5</accession>
<protein>
    <submittedName>
        <fullName evidence="1">Transcriptional repressor</fullName>
    </submittedName>
</protein>